<feature type="domain" description="EF-hand" evidence="4">
    <location>
        <begin position="197"/>
        <end position="232"/>
    </location>
</feature>
<keyword evidence="6" id="KW-1185">Reference proteome</keyword>
<feature type="domain" description="Cyclic nucleotide-binding" evidence="3">
    <location>
        <begin position="251"/>
        <end position="294"/>
    </location>
</feature>
<feature type="region of interest" description="Disordered" evidence="2">
    <location>
        <begin position="1778"/>
        <end position="1808"/>
    </location>
</feature>
<feature type="region of interest" description="Disordered" evidence="2">
    <location>
        <begin position="1298"/>
        <end position="1341"/>
    </location>
</feature>
<dbReference type="PROSITE" id="PS50042">
    <property type="entry name" value="CNMP_BINDING_3"/>
    <property type="match status" value="2"/>
</dbReference>
<feature type="domain" description="EF-hand" evidence="4">
    <location>
        <begin position="161"/>
        <end position="196"/>
    </location>
</feature>
<dbReference type="CDD" id="cd00051">
    <property type="entry name" value="EFh"/>
    <property type="match status" value="1"/>
</dbReference>
<feature type="compositionally biased region" description="Low complexity" evidence="2">
    <location>
        <begin position="1033"/>
        <end position="1042"/>
    </location>
</feature>
<dbReference type="SMART" id="SM00054">
    <property type="entry name" value="EFh"/>
    <property type="match status" value="2"/>
</dbReference>
<proteinExistence type="predicted"/>
<evidence type="ECO:0008006" key="7">
    <source>
        <dbReference type="Google" id="ProtNLM"/>
    </source>
</evidence>
<evidence type="ECO:0000256" key="2">
    <source>
        <dbReference type="SAM" id="MobiDB-lite"/>
    </source>
</evidence>
<feature type="compositionally biased region" description="Low complexity" evidence="2">
    <location>
        <begin position="1495"/>
        <end position="1511"/>
    </location>
</feature>
<name>A0A836C529_9CHLO</name>
<organism evidence="5 6">
    <name type="scientific">Edaphochlamys debaryana</name>
    <dbReference type="NCBI Taxonomy" id="47281"/>
    <lineage>
        <taxon>Eukaryota</taxon>
        <taxon>Viridiplantae</taxon>
        <taxon>Chlorophyta</taxon>
        <taxon>core chlorophytes</taxon>
        <taxon>Chlorophyceae</taxon>
        <taxon>CS clade</taxon>
        <taxon>Chlamydomonadales</taxon>
        <taxon>Chlamydomonadales incertae sedis</taxon>
        <taxon>Edaphochlamys</taxon>
    </lineage>
</organism>
<dbReference type="GO" id="GO:0005509">
    <property type="term" value="F:calcium ion binding"/>
    <property type="evidence" value="ECO:0007669"/>
    <property type="project" value="InterPro"/>
</dbReference>
<dbReference type="Gene3D" id="2.60.120.10">
    <property type="entry name" value="Jelly Rolls"/>
    <property type="match status" value="2"/>
</dbReference>
<protein>
    <recommendedName>
        <fullName evidence="7">Calmodulin</fullName>
    </recommendedName>
</protein>
<feature type="compositionally biased region" description="Gly residues" evidence="2">
    <location>
        <begin position="1663"/>
        <end position="1677"/>
    </location>
</feature>
<dbReference type="InterPro" id="IPR002048">
    <property type="entry name" value="EF_hand_dom"/>
</dbReference>
<sequence length="1808" mass="177195">MATLGKGSTLLAAFHNSLERIKTIKRVCRALSKKPQLRTSIEVGYVMSETEKLALLTRDGPGVHRDLCHVARVVSLKEMDSWKLPPQWAPFMGAPSAEAGTASGGARPNLVYVFVLQGKAQLRTRSKEPFALRLNASRQRAREQEEEAEEGEAEGGGLEGVTEAEMMALFQSIDVDGSGAIDVSELQTALEMMGIHKSEDEVTEMMEGVDEDGSGELEFAEFRAILRKAIRGTGGAPVEWREAGGLWACELGPGSSVGEAALLDPSPQPQDATLLALDATDLLVLERTDYERILENGFDGELKAKMALLRSTPVLGEALRRTDLRLLAHAMARRTVPMNSTLYEQGAPPASLDLIVEGHCKVTDSGFSSGLTGSGAGGGGGPPSLQQLQSALEEGGGRGWGPPAVLRRGSPHFRGAGRTKKLELAVLGPGDMCSEASVLGSEKHPHSAVVTTSGGITLLSLGVRDLRRLVHPADLATLREHFERRYANRSNRLAVAASVANMAATELGRLRGNGRGGGGGSGGGTGNGDGEWEDAPPSPRMTGSGGGLYGGGMGGGSFSAGPGPGPGLGLTGEPGPMGDFDVSRPSTPAAVALDRLAAMLRTKSRTGGATSASGSFTCGSPRDGTGSPRDGTAAASFRARNGLSVDPSGPGGPTASGGSFSGGGPVSRSMSGTGSGFFGGFGQQTPPPTAPSPLGTPRSGLGPTGPGLRSGPSLSGPGMLGATWSSAGAAGASAAGGGAGTGAGERVLAALDDGAPMASPRGGRSELLSYMLANTAPGAVDEDLGSPRRARGSAPSYAPALPAALASPGASFSGRALQPGALAAALATPLSAPSSLGPWANGADAFATAPTTATATTTNTGSDLSSQPPSRGGIFTPPGGSLYTPPSTAPAGAGRDGREGGAGGAAGGGAGGSGGVGGGGGGAGGSVLVGPSLGQILESLESPTVASRTGGRVGDVNPMCGVEAAAGAGGGGAGGGGGGSGAELGGFSSERLTASQLVVDDLDAANVPQSLGRSVPFSAYASSPAAAAAATRASVAAQAGTPPRHPHPPAAPPAGSGAAAVAAARGRPHRGASFNLGNASIASAMPPAPVSADGVLPAPAAAAGSGDGLTSRSSGAWPLQGGPSAGSLQPQASSASSAPSTDLVVQAVAVAVPASQPTAVEALEYTTAAAEVSGWFPAPKGQTALDPAGVAPRPAKWGLARYPKALAEGLAVLDESEAQYNAAQAAATAAVQAAAAALSLAAETNGSPAAPRVTMHAAEDRHGGGHVTLAMAHLNHHTHVDQPPASAHLPALNFSHQLPLPLPLPPQQPPPALPHRNSRSLDAHATPPMSPGAPPPPPASYGAAAFGYSAYGTAEDGDGTLDDDWDAPMFMSSAHHDVTPNGGVTSSNHHVMLNRSSGSTLPAEPSLAPSPSAVAAPVPKLSLSKLRSSNLGDGGGGSATAAVAASGGASGGPAASPKGPSGRTMVGSVKALLKGWNTARNGGSGGPADGGGAGVTAPPANSGAATARAAAGSGGGAASPRMPSPGPTAAQAAAAVAGWSREAVATALVASQGDKSRLAAIYSNMLRHGEGRVKAGLEASLAQQRKEAERGCQGLGRAQSTSALTPTPRQPAWSAAAASAWASSRTAGGILGAASMAGEQSALSAAIAAAAAVGEPSWQASGGLSGSTSAGGSGGGASPRFYDRAASQPLTQRSGLSGGGGGAGNATNRSMYSSAGYSTGGGYGAASSAAAAAALLGPAVQLAYNESQIAALQAALAEAAAGGGSAARRRAMAAATAINQGQGFGQPPSPGRAGHAAARNGSPRLMRR</sequence>
<dbReference type="InterPro" id="IPR011992">
    <property type="entry name" value="EF-hand-dom_pair"/>
</dbReference>
<feature type="compositionally biased region" description="Polar residues" evidence="2">
    <location>
        <begin position="1387"/>
        <end position="1398"/>
    </location>
</feature>
<comment type="caution">
    <text evidence="5">The sequence shown here is derived from an EMBL/GenBank/DDBJ whole genome shotgun (WGS) entry which is preliminary data.</text>
</comment>
<dbReference type="PROSITE" id="PS00018">
    <property type="entry name" value="EF_HAND_1"/>
    <property type="match status" value="2"/>
</dbReference>
<keyword evidence="1" id="KW-0106">Calcium</keyword>
<dbReference type="Pfam" id="PF13499">
    <property type="entry name" value="EF-hand_7"/>
    <property type="match status" value="1"/>
</dbReference>
<feature type="region of interest" description="Disordered" evidence="2">
    <location>
        <begin position="1033"/>
        <end position="1066"/>
    </location>
</feature>
<dbReference type="InterPro" id="IPR018247">
    <property type="entry name" value="EF_Hand_1_Ca_BS"/>
</dbReference>
<feature type="region of interest" description="Disordered" evidence="2">
    <location>
        <begin position="604"/>
        <end position="720"/>
    </location>
</feature>
<dbReference type="InterPro" id="IPR000595">
    <property type="entry name" value="cNMP-bd_dom"/>
</dbReference>
<feature type="compositionally biased region" description="Gly residues" evidence="2">
    <location>
        <begin position="673"/>
        <end position="682"/>
    </location>
</feature>
<feature type="compositionally biased region" description="Low complexity" evidence="2">
    <location>
        <begin position="1399"/>
        <end position="1414"/>
    </location>
</feature>
<feature type="compositionally biased region" description="Polar residues" evidence="2">
    <location>
        <begin position="1598"/>
        <end position="1607"/>
    </location>
</feature>
<dbReference type="OrthoDB" id="186625at2759"/>
<reference evidence="5" key="1">
    <citation type="journal article" date="2020" name="bioRxiv">
        <title>Comparative genomics of Chlamydomonas.</title>
        <authorList>
            <person name="Craig R.J."/>
            <person name="Hasan A.R."/>
            <person name="Ness R.W."/>
            <person name="Keightley P.D."/>
        </authorList>
    </citation>
    <scope>NUCLEOTIDE SEQUENCE</scope>
    <source>
        <strain evidence="5">CCAP 11/70</strain>
    </source>
</reference>
<feature type="region of interest" description="Disordered" evidence="2">
    <location>
        <begin position="1427"/>
        <end position="1465"/>
    </location>
</feature>
<feature type="compositionally biased region" description="Low complexity" evidence="2">
    <location>
        <begin position="1439"/>
        <end position="1462"/>
    </location>
</feature>
<feature type="compositionally biased region" description="Pro residues" evidence="2">
    <location>
        <begin position="1328"/>
        <end position="1339"/>
    </location>
</feature>
<dbReference type="PANTHER" id="PTHR23011:SF28">
    <property type="entry name" value="CYCLIC NUCLEOTIDE-BINDING DOMAIN CONTAINING PROTEIN"/>
    <property type="match status" value="1"/>
</dbReference>
<feature type="compositionally biased region" description="Low complexity" evidence="2">
    <location>
        <begin position="605"/>
        <end position="620"/>
    </location>
</feature>
<feature type="domain" description="Cyclic nucleotide-binding" evidence="3">
    <location>
        <begin position="405"/>
        <end position="472"/>
    </location>
</feature>
<feature type="region of interest" description="Disordered" evidence="2">
    <location>
        <begin position="1588"/>
        <end position="1610"/>
    </location>
</feature>
<feature type="compositionally biased region" description="Gly residues" evidence="2">
    <location>
        <begin position="543"/>
        <end position="558"/>
    </location>
</feature>
<dbReference type="SUPFAM" id="SSF51206">
    <property type="entry name" value="cAMP-binding domain-like"/>
    <property type="match status" value="2"/>
</dbReference>
<dbReference type="Proteomes" id="UP000612055">
    <property type="component" value="Unassembled WGS sequence"/>
</dbReference>
<feature type="compositionally biased region" description="Low complexity" evidence="2">
    <location>
        <begin position="692"/>
        <end position="720"/>
    </location>
</feature>
<feature type="compositionally biased region" description="Gly residues" evidence="2">
    <location>
        <begin position="1482"/>
        <end position="1494"/>
    </location>
</feature>
<feature type="region of interest" description="Disordered" evidence="2">
    <location>
        <begin position="509"/>
        <end position="583"/>
    </location>
</feature>
<dbReference type="SUPFAM" id="SSF47473">
    <property type="entry name" value="EF-hand"/>
    <property type="match status" value="1"/>
</dbReference>
<feature type="region of interest" description="Disordered" evidence="2">
    <location>
        <begin position="1660"/>
        <end position="1682"/>
    </location>
</feature>
<dbReference type="CDD" id="cd00038">
    <property type="entry name" value="CAP_ED"/>
    <property type="match status" value="1"/>
</dbReference>
<feature type="compositionally biased region" description="Gly residues" evidence="2">
    <location>
        <begin position="511"/>
        <end position="529"/>
    </location>
</feature>
<feature type="compositionally biased region" description="Low complexity" evidence="2">
    <location>
        <begin position="1053"/>
        <end position="1065"/>
    </location>
</feature>
<accession>A0A836C529</accession>
<dbReference type="InterPro" id="IPR014710">
    <property type="entry name" value="RmlC-like_jellyroll"/>
</dbReference>
<feature type="region of interest" description="Disordered" evidence="2">
    <location>
        <begin position="1477"/>
        <end position="1528"/>
    </location>
</feature>
<dbReference type="EMBL" id="JAEHOE010000003">
    <property type="protein sequence ID" value="KAG2500801.1"/>
    <property type="molecule type" value="Genomic_DNA"/>
</dbReference>
<feature type="region of interest" description="Disordered" evidence="2">
    <location>
        <begin position="1101"/>
        <end position="1136"/>
    </location>
</feature>
<feature type="compositionally biased region" description="Gly residues" evidence="2">
    <location>
        <begin position="649"/>
        <end position="665"/>
    </location>
</feature>
<feature type="compositionally biased region" description="Pro residues" evidence="2">
    <location>
        <begin position="1300"/>
        <end position="1313"/>
    </location>
</feature>
<evidence type="ECO:0000313" key="5">
    <source>
        <dbReference type="EMBL" id="KAG2500801.1"/>
    </source>
</evidence>
<evidence type="ECO:0000259" key="4">
    <source>
        <dbReference type="PROSITE" id="PS50222"/>
    </source>
</evidence>
<dbReference type="PANTHER" id="PTHR23011">
    <property type="entry name" value="CYCLIC NUCLEOTIDE-BINDING DOMAIN CONTAINING PROTEIN"/>
    <property type="match status" value="1"/>
</dbReference>
<feature type="compositionally biased region" description="Low complexity" evidence="2">
    <location>
        <begin position="1125"/>
        <end position="1136"/>
    </location>
</feature>
<feature type="compositionally biased region" description="Acidic residues" evidence="2">
    <location>
        <begin position="144"/>
        <end position="153"/>
    </location>
</feature>
<feature type="region of interest" description="Disordered" evidence="2">
    <location>
        <begin position="135"/>
        <end position="156"/>
    </location>
</feature>
<feature type="region of interest" description="Disordered" evidence="2">
    <location>
        <begin position="1387"/>
        <end position="1414"/>
    </location>
</feature>
<dbReference type="InterPro" id="IPR018490">
    <property type="entry name" value="cNMP-bd_dom_sf"/>
</dbReference>
<evidence type="ECO:0000313" key="6">
    <source>
        <dbReference type="Proteomes" id="UP000612055"/>
    </source>
</evidence>
<evidence type="ECO:0000256" key="1">
    <source>
        <dbReference type="ARBA" id="ARBA00022837"/>
    </source>
</evidence>
<feature type="region of interest" description="Disordered" evidence="2">
    <location>
        <begin position="853"/>
        <end position="908"/>
    </location>
</feature>
<dbReference type="Gene3D" id="1.10.238.10">
    <property type="entry name" value="EF-hand"/>
    <property type="match status" value="1"/>
</dbReference>
<gene>
    <name evidence="5" type="ORF">HYH03_001563</name>
</gene>
<evidence type="ECO:0000259" key="3">
    <source>
        <dbReference type="PROSITE" id="PS50042"/>
    </source>
</evidence>
<dbReference type="PROSITE" id="PS50222">
    <property type="entry name" value="EF_HAND_2"/>
    <property type="match status" value="2"/>
</dbReference>